<feature type="signal peptide" evidence="1">
    <location>
        <begin position="1"/>
        <end position="20"/>
    </location>
</feature>
<dbReference type="Proteomes" id="UP000094147">
    <property type="component" value="Chromosome"/>
</dbReference>
<accession>A0A1B3BDD9</accession>
<reference evidence="4" key="1">
    <citation type="submission" date="2015-08" db="EMBL/GenBank/DDBJ databases">
        <authorList>
            <person name="Kim K.M."/>
        </authorList>
    </citation>
    <scope>NUCLEOTIDE SEQUENCE [LARGE SCALE GENOMIC DNA]</scope>
    <source>
        <strain evidence="4">KCTC 23892</strain>
    </source>
</reference>
<dbReference type="InterPro" id="IPR036761">
    <property type="entry name" value="TTHA0802/YceI-like_sf"/>
</dbReference>
<sequence precursor="true">MLHKILIGSLLSMAGLAAQAGWVVNPEWSEINFISIKNDTVGESHQFRSFDGNLSESGKLELTIDLNSVDTQIDIRDQRMKKHLFKTEQYPTATVTADIAPEFLEGLEGTSPVKYPLQATLSLGESSVTVETEVTVQPANDHMIRVTNSKPLLLSAKSLGLVEGINKLQEIAGLQSIDHVVPVTFDISLSKEKN</sequence>
<evidence type="ECO:0000313" key="4">
    <source>
        <dbReference type="Proteomes" id="UP000094147"/>
    </source>
</evidence>
<evidence type="ECO:0000256" key="1">
    <source>
        <dbReference type="SAM" id="SignalP"/>
    </source>
</evidence>
<dbReference type="SMART" id="SM00867">
    <property type="entry name" value="YceI"/>
    <property type="match status" value="1"/>
</dbReference>
<protein>
    <recommendedName>
        <fullName evidence="2">Lipid/polyisoprenoid-binding YceI-like domain-containing protein</fullName>
    </recommendedName>
</protein>
<dbReference type="Pfam" id="PF04264">
    <property type="entry name" value="YceI"/>
    <property type="match status" value="1"/>
</dbReference>
<dbReference type="KEGG" id="ksd:KS2013_2090"/>
<keyword evidence="1" id="KW-0732">Signal</keyword>
<evidence type="ECO:0000313" key="3">
    <source>
        <dbReference type="EMBL" id="AOE50795.1"/>
    </source>
</evidence>
<dbReference type="RefSeq" id="WP_068993591.1">
    <property type="nucleotide sequence ID" value="NZ_CP012418.1"/>
</dbReference>
<gene>
    <name evidence="3" type="ORF">KS2013_2090</name>
</gene>
<dbReference type="PANTHER" id="PTHR34406">
    <property type="entry name" value="PROTEIN YCEI"/>
    <property type="match status" value="1"/>
</dbReference>
<dbReference type="Gene3D" id="2.40.128.110">
    <property type="entry name" value="Lipid/polyisoprenoid-binding, YceI-like"/>
    <property type="match status" value="1"/>
</dbReference>
<dbReference type="STRING" id="1144748.KS2013_2090"/>
<dbReference type="SUPFAM" id="SSF101874">
    <property type="entry name" value="YceI-like"/>
    <property type="match status" value="1"/>
</dbReference>
<dbReference type="InterPro" id="IPR007372">
    <property type="entry name" value="Lipid/polyisoprenoid-bd_YceI"/>
</dbReference>
<dbReference type="PIRSF" id="PIRSF029811">
    <property type="entry name" value="UCP029811"/>
    <property type="match status" value="1"/>
</dbReference>
<dbReference type="EMBL" id="CP012418">
    <property type="protein sequence ID" value="AOE50795.1"/>
    <property type="molecule type" value="Genomic_DNA"/>
</dbReference>
<organism evidence="3 4">
    <name type="scientific">Kangiella sediminilitoris</name>
    <dbReference type="NCBI Taxonomy" id="1144748"/>
    <lineage>
        <taxon>Bacteria</taxon>
        <taxon>Pseudomonadati</taxon>
        <taxon>Pseudomonadota</taxon>
        <taxon>Gammaproteobacteria</taxon>
        <taxon>Kangiellales</taxon>
        <taxon>Kangiellaceae</taxon>
        <taxon>Kangiella</taxon>
    </lineage>
</organism>
<feature type="chain" id="PRO_5008544195" description="Lipid/polyisoprenoid-binding YceI-like domain-containing protein" evidence="1">
    <location>
        <begin position="21"/>
        <end position="194"/>
    </location>
</feature>
<dbReference type="OrthoDB" id="9793816at2"/>
<keyword evidence="4" id="KW-1185">Reference proteome</keyword>
<evidence type="ECO:0000259" key="2">
    <source>
        <dbReference type="SMART" id="SM00867"/>
    </source>
</evidence>
<name>A0A1B3BDD9_9GAMM</name>
<dbReference type="PANTHER" id="PTHR34406:SF1">
    <property type="entry name" value="PROTEIN YCEI"/>
    <property type="match status" value="1"/>
</dbReference>
<dbReference type="InterPro" id="IPR027016">
    <property type="entry name" value="UCP029811"/>
</dbReference>
<dbReference type="AlphaFoldDB" id="A0A1B3BDD9"/>
<feature type="domain" description="Lipid/polyisoprenoid-binding YceI-like" evidence="2">
    <location>
        <begin position="21"/>
        <end position="190"/>
    </location>
</feature>
<proteinExistence type="predicted"/>